<sequence length="188" mass="20899">MLYAAVRDNLATLLAEASELGRGLPRYVERDFARYLECGVLTHGFARVRCVSCKDELLVAFSCKGRGVCPSCSAKRAHVTAAHLVERVLPHVPYRQWTLSFPHRVRWVLLKDAGLLSDVLTVFLRAVFIRRTRCSRGSAGRRWTCGPLPESNPGAPPWRDSPCMPTRTFTPTTGWGWSGCAATGRAVR</sequence>
<evidence type="ECO:0000313" key="3">
    <source>
        <dbReference type="Proteomes" id="UP000256345"/>
    </source>
</evidence>
<feature type="domain" description="Transposase zinc-binding" evidence="1">
    <location>
        <begin position="22"/>
        <end position="100"/>
    </location>
</feature>
<dbReference type="RefSeq" id="WP_211276593.1">
    <property type="nucleotide sequence ID" value="NZ_CP011509.1"/>
</dbReference>
<evidence type="ECO:0000259" key="1">
    <source>
        <dbReference type="Pfam" id="PF14319"/>
    </source>
</evidence>
<dbReference type="Proteomes" id="UP000256345">
    <property type="component" value="Unassembled WGS sequence"/>
</dbReference>
<comment type="caution">
    <text evidence="2">The sequence shown here is derived from an EMBL/GenBank/DDBJ whole genome shotgun (WGS) entry which is preliminary data.</text>
</comment>
<evidence type="ECO:0000313" key="2">
    <source>
        <dbReference type="EMBL" id="REG19069.1"/>
    </source>
</evidence>
<dbReference type="Pfam" id="PF14319">
    <property type="entry name" value="Zn_Tnp_IS91"/>
    <property type="match status" value="1"/>
</dbReference>
<keyword evidence="3" id="KW-1185">Reference proteome</keyword>
<reference evidence="2 3" key="1">
    <citation type="submission" date="2018-08" db="EMBL/GenBank/DDBJ databases">
        <title>Genomic Encyclopedia of Archaeal and Bacterial Type Strains, Phase II (KMG-II): from individual species to whole genera.</title>
        <authorList>
            <person name="Goeker M."/>
        </authorList>
    </citation>
    <scope>NUCLEOTIDE SEQUENCE [LARGE SCALE GENOMIC DNA]</scope>
    <source>
        <strain evidence="2 3">DSM 2261</strain>
    </source>
</reference>
<dbReference type="InterPro" id="IPR026889">
    <property type="entry name" value="Zn_Tnp"/>
</dbReference>
<proteinExistence type="predicted"/>
<name>A0ABX9JKZ4_9BACT</name>
<protein>
    <submittedName>
        <fullName evidence="2">Transposase-like zinc-binding protein</fullName>
    </submittedName>
</protein>
<dbReference type="EMBL" id="QUMU01000023">
    <property type="protein sequence ID" value="REG19069.1"/>
    <property type="molecule type" value="Genomic_DNA"/>
</dbReference>
<gene>
    <name evidence="2" type="ORF">ATI61_12319</name>
</gene>
<organism evidence="2 3">
    <name type="scientific">Archangium gephyra</name>
    <dbReference type="NCBI Taxonomy" id="48"/>
    <lineage>
        <taxon>Bacteria</taxon>
        <taxon>Pseudomonadati</taxon>
        <taxon>Myxococcota</taxon>
        <taxon>Myxococcia</taxon>
        <taxon>Myxococcales</taxon>
        <taxon>Cystobacterineae</taxon>
        <taxon>Archangiaceae</taxon>
        <taxon>Archangium</taxon>
    </lineage>
</organism>
<accession>A0ABX9JKZ4</accession>